<evidence type="ECO:0000256" key="2">
    <source>
        <dbReference type="SAM" id="Phobius"/>
    </source>
</evidence>
<sequence length="211" mass="23418">MLTCIDYESVGGEQFKGSKGLGRGPDTLDWVSIASRKRGSLTPNTSSKKIDATGGTPLESHQPKIHDNDSPPKRNDTDTMTDITDYRQELKLRDDQLRREMALRQDSFRAEMDLRQESFRAEQAVRDKALDEKFSGFFRAQAERDKAWEKISEARFERIEKDVGSIKTDAKKVADDVNGIKVTMAKYLGAAVVIGALASAALGAAAKHLLN</sequence>
<evidence type="ECO:0000313" key="3">
    <source>
        <dbReference type="EMBL" id="NWB95348.1"/>
    </source>
</evidence>
<dbReference type="Proteomes" id="UP000539985">
    <property type="component" value="Unassembled WGS sequence"/>
</dbReference>
<evidence type="ECO:0000313" key="4">
    <source>
        <dbReference type="Proteomes" id="UP000539985"/>
    </source>
</evidence>
<accession>A0A7Y7X8P5</accession>
<organism evidence="3 4">
    <name type="scientific">Pseudomonas gingeri</name>
    <dbReference type="NCBI Taxonomy" id="117681"/>
    <lineage>
        <taxon>Bacteria</taxon>
        <taxon>Pseudomonadati</taxon>
        <taxon>Pseudomonadota</taxon>
        <taxon>Gammaproteobacteria</taxon>
        <taxon>Pseudomonadales</taxon>
        <taxon>Pseudomonadaceae</taxon>
        <taxon>Pseudomonas</taxon>
    </lineage>
</organism>
<feature type="region of interest" description="Disordered" evidence="1">
    <location>
        <begin position="38"/>
        <end position="80"/>
    </location>
</feature>
<feature type="transmembrane region" description="Helical" evidence="2">
    <location>
        <begin position="187"/>
        <end position="206"/>
    </location>
</feature>
<comment type="caution">
    <text evidence="3">The sequence shown here is derived from an EMBL/GenBank/DDBJ whole genome shotgun (WGS) entry which is preliminary data.</text>
</comment>
<dbReference type="AlphaFoldDB" id="A0A7Y7X8P5"/>
<feature type="compositionally biased region" description="Basic and acidic residues" evidence="1">
    <location>
        <begin position="61"/>
        <end position="77"/>
    </location>
</feature>
<proteinExistence type="predicted"/>
<keyword evidence="2" id="KW-0812">Transmembrane</keyword>
<name>A0A7Y7X8P5_9PSED</name>
<protein>
    <submittedName>
        <fullName evidence="3">Uncharacterized protein</fullName>
    </submittedName>
</protein>
<evidence type="ECO:0000256" key="1">
    <source>
        <dbReference type="SAM" id="MobiDB-lite"/>
    </source>
</evidence>
<reference evidence="3 4" key="1">
    <citation type="submission" date="2020-04" db="EMBL/GenBank/DDBJ databases">
        <title>Molecular characterization of pseudomonads from Agaricus bisporus reveal novel blotch 2 pathogens in Western Europe.</title>
        <authorList>
            <person name="Taparia T."/>
            <person name="Krijger M."/>
            <person name="Haynes E."/>
            <person name="Elpinstone J.G."/>
            <person name="Noble R."/>
            <person name="Van Der Wolf J."/>
        </authorList>
    </citation>
    <scope>NUCLEOTIDE SEQUENCE [LARGE SCALE GENOMIC DNA]</scope>
    <source>
        <strain evidence="3 4">H7001</strain>
    </source>
</reference>
<dbReference type="EMBL" id="JACAQB010000003">
    <property type="protein sequence ID" value="NWB95348.1"/>
    <property type="molecule type" value="Genomic_DNA"/>
</dbReference>
<gene>
    <name evidence="3" type="ORF">HX882_05505</name>
</gene>
<dbReference type="RefSeq" id="WP_177092338.1">
    <property type="nucleotide sequence ID" value="NZ_JACAOS010000015.1"/>
</dbReference>
<keyword evidence="2" id="KW-1133">Transmembrane helix</keyword>
<keyword evidence="2" id="KW-0472">Membrane</keyword>